<keyword evidence="2" id="KW-1185">Reference proteome</keyword>
<organism evidence="1 2">
    <name type="scientific">Taurinivorans muris</name>
    <dbReference type="NCBI Taxonomy" id="2787751"/>
    <lineage>
        <taxon>Bacteria</taxon>
        <taxon>Pseudomonadati</taxon>
        <taxon>Thermodesulfobacteriota</taxon>
        <taxon>Desulfovibrionia</taxon>
        <taxon>Desulfovibrionales</taxon>
        <taxon>Desulfovibrionaceae</taxon>
        <taxon>Taurinivorans</taxon>
    </lineage>
</organism>
<proteinExistence type="predicted"/>
<evidence type="ECO:0000313" key="1">
    <source>
        <dbReference type="EMBL" id="UWX06458.1"/>
    </source>
</evidence>
<dbReference type="RefSeq" id="WP_334316068.1">
    <property type="nucleotide sequence ID" value="NZ_CP065938.1"/>
</dbReference>
<dbReference type="Proteomes" id="UP001058120">
    <property type="component" value="Chromosome"/>
</dbReference>
<sequence length="95" mass="10378">MAESQVTIKGSIVPLSFNAAKCKVALRTVSNGEEVEYPILSKGAGIDFVDMVSNFVSAKCMLQECSEESCTKIHVCSYTVLDELDENDLFSPVHE</sequence>
<protein>
    <submittedName>
        <fullName evidence="1">Uncharacterized protein</fullName>
    </submittedName>
</protein>
<dbReference type="EMBL" id="CP065938">
    <property type="protein sequence ID" value="UWX06458.1"/>
    <property type="molecule type" value="Genomic_DNA"/>
</dbReference>
<name>A0ABY5Y5H5_9BACT</name>
<accession>A0ABY5Y5H5</accession>
<gene>
    <name evidence="1" type="ORF">JBF11_03870</name>
</gene>
<evidence type="ECO:0000313" key="2">
    <source>
        <dbReference type="Proteomes" id="UP001058120"/>
    </source>
</evidence>
<reference evidence="1" key="1">
    <citation type="submission" date="2020-12" db="EMBL/GenBank/DDBJ databases">
        <title>Taurinivorans muris gen. nov., sp. nov., fundamental and realized metabolic niche of a ubiquitous sulfidogenic bacterium in the murine intestine.</title>
        <authorList>
            <person name="Ye H."/>
            <person name="Hanson B.T."/>
            <person name="Loy A."/>
        </authorList>
    </citation>
    <scope>NUCLEOTIDE SEQUENCE</scope>
    <source>
        <strain evidence="1">LT0009</strain>
    </source>
</reference>